<keyword evidence="1" id="KW-0472">Membrane</keyword>
<dbReference type="Proteomes" id="UP000023464">
    <property type="component" value="Unassembled WGS sequence"/>
</dbReference>
<evidence type="ECO:0000313" key="4">
    <source>
        <dbReference type="Proteomes" id="UP000023464"/>
    </source>
</evidence>
<name>A0A022PHV3_9GAMM</name>
<dbReference type="PANTHER" id="PTHR30590:SF2">
    <property type="entry name" value="INNER MEMBRANE PROTEIN"/>
    <property type="match status" value="1"/>
</dbReference>
<evidence type="ECO:0000313" key="3">
    <source>
        <dbReference type="EMBL" id="EYU15737.1"/>
    </source>
</evidence>
<comment type="caution">
    <text evidence="3">The sequence shown here is derived from an EMBL/GenBank/DDBJ whole genome shotgun (WGS) entry which is preliminary data.</text>
</comment>
<protein>
    <submittedName>
        <fullName evidence="3">Putative membrane protein</fullName>
    </submittedName>
</protein>
<dbReference type="Pfam" id="PF04235">
    <property type="entry name" value="DUF418"/>
    <property type="match status" value="1"/>
</dbReference>
<evidence type="ECO:0000259" key="2">
    <source>
        <dbReference type="Pfam" id="PF04235"/>
    </source>
</evidence>
<feature type="transmembrane region" description="Helical" evidence="1">
    <location>
        <begin position="236"/>
        <end position="257"/>
    </location>
</feature>
<dbReference type="InterPro" id="IPR052529">
    <property type="entry name" value="Bact_Transport_Assoc"/>
</dbReference>
<reference evidence="3 4" key="1">
    <citation type="submission" date="2014-03" db="EMBL/GenBank/DDBJ databases">
        <title>Draft Genome of Photorhabdus luminescens BA1, an Egyptian Isolate.</title>
        <authorList>
            <person name="Ghazal S."/>
            <person name="Hurst S.G.IV."/>
            <person name="Morris K."/>
            <person name="Thomas K."/>
            <person name="Tisa L.S."/>
        </authorList>
    </citation>
    <scope>NUCLEOTIDE SEQUENCE [LARGE SCALE GENOMIC DNA]</scope>
    <source>
        <strain evidence="3 4">BA1</strain>
    </source>
</reference>
<keyword evidence="1" id="KW-1133">Transmembrane helix</keyword>
<keyword evidence="4" id="KW-1185">Reference proteome</keyword>
<dbReference type="NCBIfam" id="NF008093">
    <property type="entry name" value="PRK10835.1"/>
    <property type="match status" value="1"/>
</dbReference>
<accession>A0A022PHV3</accession>
<dbReference type="RefSeq" id="WP_036777912.1">
    <property type="nucleotide sequence ID" value="NZ_CAWLTM010000095.1"/>
</dbReference>
<keyword evidence="1" id="KW-0812">Transmembrane</keyword>
<sequence>MACQRIDSLDSIRGLAILGILLLNISGFALPSAAYLNPAYNGSASLTDLIVWSVLSVFVQGKFLCILAFLFGATLELLLPRGKIWNYPRLTILALIGVGHGILFWDGDILLSYSLAGFFSFQLISQNSASSRLFMKGAIFYLIGLALLFFLGFLSSGESDGVSWQPTEFHMLYETYWKTSGGWLAVKERFNQVMLMMVMLFVQYGWQLIGMMLCGAGLVRNGWLKGEFLVSHYRNVALLLIPLSVAVQIFSVVFQYIHNWDYFWSGIVGYILAELVTPFQALGYMALIYGFWPVISCWRINYWLSQVGRMAMSNYLLQTLICTLLFYHLGFFGQFSRLELLAFILPIWAVNILFSCWWLRRYPQGPVERRWREMTAVLARSA</sequence>
<feature type="transmembrane region" description="Helical" evidence="1">
    <location>
        <begin position="12"/>
        <end position="30"/>
    </location>
</feature>
<feature type="transmembrane region" description="Helical" evidence="1">
    <location>
        <begin position="263"/>
        <end position="294"/>
    </location>
</feature>
<feature type="transmembrane region" description="Helical" evidence="1">
    <location>
        <begin position="138"/>
        <end position="156"/>
    </location>
</feature>
<proteinExistence type="predicted"/>
<dbReference type="PATRIC" id="fig|1393736.3.peg.1757"/>
<feature type="transmembrane region" description="Helical" evidence="1">
    <location>
        <begin position="315"/>
        <end position="334"/>
    </location>
</feature>
<feature type="domain" description="DUF418" evidence="2">
    <location>
        <begin position="218"/>
        <end position="376"/>
    </location>
</feature>
<dbReference type="AlphaFoldDB" id="A0A022PHV3"/>
<feature type="transmembrane region" description="Helical" evidence="1">
    <location>
        <begin position="50"/>
        <end position="72"/>
    </location>
</feature>
<dbReference type="PANTHER" id="PTHR30590">
    <property type="entry name" value="INNER MEMBRANE PROTEIN"/>
    <property type="match status" value="1"/>
</dbReference>
<evidence type="ECO:0000256" key="1">
    <source>
        <dbReference type="SAM" id="Phobius"/>
    </source>
</evidence>
<gene>
    <name evidence="3" type="ORF">BA1DRAFT_01742</name>
</gene>
<dbReference type="EMBL" id="JFGV01000020">
    <property type="protein sequence ID" value="EYU15737.1"/>
    <property type="molecule type" value="Genomic_DNA"/>
</dbReference>
<dbReference type="InterPro" id="IPR007349">
    <property type="entry name" value="DUF418"/>
</dbReference>
<organism evidence="3 4">
    <name type="scientific">Photorhabdus aegyptia</name>
    <dbReference type="NCBI Taxonomy" id="2805098"/>
    <lineage>
        <taxon>Bacteria</taxon>
        <taxon>Pseudomonadati</taxon>
        <taxon>Pseudomonadota</taxon>
        <taxon>Gammaproteobacteria</taxon>
        <taxon>Enterobacterales</taxon>
        <taxon>Morganellaceae</taxon>
        <taxon>Photorhabdus</taxon>
    </lineage>
</organism>
<feature type="transmembrane region" description="Helical" evidence="1">
    <location>
        <begin position="84"/>
        <end position="103"/>
    </location>
</feature>
<feature type="transmembrane region" description="Helical" evidence="1">
    <location>
        <begin position="109"/>
        <end position="126"/>
    </location>
</feature>
<feature type="transmembrane region" description="Helical" evidence="1">
    <location>
        <begin position="340"/>
        <end position="359"/>
    </location>
</feature>
<feature type="transmembrane region" description="Helical" evidence="1">
    <location>
        <begin position="193"/>
        <end position="215"/>
    </location>
</feature>